<evidence type="ECO:0008006" key="4">
    <source>
        <dbReference type="Google" id="ProtNLM"/>
    </source>
</evidence>
<dbReference type="RefSeq" id="WP_179445953.1">
    <property type="nucleotide sequence ID" value="NZ_JACBZS010000001.1"/>
</dbReference>
<feature type="transmembrane region" description="Helical" evidence="1">
    <location>
        <begin position="27"/>
        <end position="46"/>
    </location>
</feature>
<comment type="caution">
    <text evidence="2">The sequence shown here is derived from an EMBL/GenBank/DDBJ whole genome shotgun (WGS) entry which is preliminary data.</text>
</comment>
<dbReference type="Proteomes" id="UP000527616">
    <property type="component" value="Unassembled WGS sequence"/>
</dbReference>
<dbReference type="AlphaFoldDB" id="A0A7Z0IM38"/>
<keyword evidence="3" id="KW-1185">Reference proteome</keyword>
<dbReference type="EMBL" id="JACBZS010000001">
    <property type="protein sequence ID" value="NYI72228.1"/>
    <property type="molecule type" value="Genomic_DNA"/>
</dbReference>
<reference evidence="2 3" key="1">
    <citation type="submission" date="2020-07" db="EMBL/GenBank/DDBJ databases">
        <title>Sequencing the genomes of 1000 actinobacteria strains.</title>
        <authorList>
            <person name="Klenk H.-P."/>
        </authorList>
    </citation>
    <scope>NUCLEOTIDE SEQUENCE [LARGE SCALE GENOMIC DNA]</scope>
    <source>
        <strain evidence="2 3">DSM 103164</strain>
    </source>
</reference>
<evidence type="ECO:0000313" key="3">
    <source>
        <dbReference type="Proteomes" id="UP000527616"/>
    </source>
</evidence>
<feature type="transmembrane region" description="Helical" evidence="1">
    <location>
        <begin position="58"/>
        <end position="80"/>
    </location>
</feature>
<evidence type="ECO:0000313" key="2">
    <source>
        <dbReference type="EMBL" id="NYI72228.1"/>
    </source>
</evidence>
<feature type="transmembrane region" description="Helical" evidence="1">
    <location>
        <begin position="142"/>
        <end position="163"/>
    </location>
</feature>
<proteinExistence type="predicted"/>
<feature type="transmembrane region" description="Helical" evidence="1">
    <location>
        <begin position="220"/>
        <end position="240"/>
    </location>
</feature>
<organism evidence="2 3">
    <name type="scientific">Naumannella cuiyingiana</name>
    <dbReference type="NCBI Taxonomy" id="1347891"/>
    <lineage>
        <taxon>Bacteria</taxon>
        <taxon>Bacillati</taxon>
        <taxon>Actinomycetota</taxon>
        <taxon>Actinomycetes</taxon>
        <taxon>Propionibacteriales</taxon>
        <taxon>Propionibacteriaceae</taxon>
        <taxon>Naumannella</taxon>
    </lineage>
</organism>
<dbReference type="InterPro" id="IPR009781">
    <property type="entry name" value="DUF1345"/>
</dbReference>
<gene>
    <name evidence="2" type="ORF">GGQ54_002788</name>
</gene>
<keyword evidence="1" id="KW-1133">Transmembrane helix</keyword>
<keyword evidence="1" id="KW-0472">Membrane</keyword>
<sequence length="241" mass="26607">MSSAVRPSAATEPWWRRWLARDGVRNGLAWGIGIACGAIMVPTVLWRLPVSSPWVRYVAAYLMVTPIATLLTLVLTWVVFAPLPRARLTGLVRATQSRRRRGLLSRLTYFDDSGLSWGVQGSLVSIIAILLLWFLGERSVPVIVLTMAGVASAWCMGVIAYAVNYLREDVDRPGMVFPGDDEPTFRDYLYQALTVSTSVATSDINVTTRQMRSLVAGNSAVSFFFNTVILAMLISLMMSAR</sequence>
<evidence type="ECO:0000256" key="1">
    <source>
        <dbReference type="SAM" id="Phobius"/>
    </source>
</evidence>
<keyword evidence="1" id="KW-0812">Transmembrane</keyword>
<feature type="transmembrane region" description="Helical" evidence="1">
    <location>
        <begin position="114"/>
        <end position="135"/>
    </location>
</feature>
<dbReference type="Pfam" id="PF07077">
    <property type="entry name" value="DUF1345"/>
    <property type="match status" value="1"/>
</dbReference>
<name>A0A7Z0IM38_9ACTN</name>
<protein>
    <recommendedName>
        <fullName evidence="4">DUF1345 domain-containing protein</fullName>
    </recommendedName>
</protein>
<accession>A0A7Z0IM38</accession>